<proteinExistence type="predicted"/>
<sequence length="451" mass="52574">MENENTELNFQNYSFKDILNLFKISNNICDDEIIDARKTLLKIKNNVDPTISTLFQKFNSMIQCVQKYRDYIKLTTPEYVYTAKDDSEFINAVKLVPDFDKYNNVLDIVHNIVKTSRHLKGNIIDAENKQNIVYNVENHHPTNPNPLPPITNTYENRIAPGDINAIRRDTQLTNLHINSCFRENYYKSNPCDYRYCIPPINNLLSMKLASIELPNSWFLFSHIKKNNSFKIEITICDKCSVFTLIIPDGNYDTETFVNFINSRYLHSSDTETPLKFLKYSIHPLTNKSQFEIMESAPETFVFSLHFTDEGVDNILETTGWIMGFRLARYLKIDDTIFSEGLFDGGGDRYVFLAVNDYQYNYNETNIVCFDNMSINENIIAKIPLRNGKLSFTIDENDKNPLIKIRRYNGPVNINKLEIKLLDKFGDIIDLNHMDWSFSLELEILYENTLKT</sequence>
<dbReference type="AlphaFoldDB" id="A0A6C0BZW0"/>
<dbReference type="EMBL" id="MN739285">
    <property type="protein sequence ID" value="QHS97089.1"/>
    <property type="molecule type" value="Genomic_DNA"/>
</dbReference>
<protein>
    <submittedName>
        <fullName evidence="1">Uncharacterized protein</fullName>
    </submittedName>
</protein>
<organism evidence="1">
    <name type="scientific">viral metagenome</name>
    <dbReference type="NCBI Taxonomy" id="1070528"/>
    <lineage>
        <taxon>unclassified sequences</taxon>
        <taxon>metagenomes</taxon>
        <taxon>organismal metagenomes</taxon>
    </lineage>
</organism>
<name>A0A6C0BZW0_9ZZZZ</name>
<evidence type="ECO:0000313" key="1">
    <source>
        <dbReference type="EMBL" id="QHS97089.1"/>
    </source>
</evidence>
<reference evidence="1" key="1">
    <citation type="journal article" date="2020" name="Nature">
        <title>Giant virus diversity and host interactions through global metagenomics.</title>
        <authorList>
            <person name="Schulz F."/>
            <person name="Roux S."/>
            <person name="Paez-Espino D."/>
            <person name="Jungbluth S."/>
            <person name="Walsh D.A."/>
            <person name="Denef V.J."/>
            <person name="McMahon K.D."/>
            <person name="Konstantinidis K.T."/>
            <person name="Eloe-Fadrosh E.A."/>
            <person name="Kyrpides N.C."/>
            <person name="Woyke T."/>
        </authorList>
    </citation>
    <scope>NUCLEOTIDE SEQUENCE</scope>
    <source>
        <strain evidence="1">GVMAG-M-3300020166-5</strain>
    </source>
</reference>
<accession>A0A6C0BZW0</accession>